<sequence length="98" mass="10853">MAANGDHWRLQLNNLLQRSYGTAALRWECQQFGPQHTAPWTVVAYINGVEYGRGQGHTQGDAKERAANMAYSGLFAELSRIMSSLISNPLSVNLNLSM</sequence>
<comment type="caution">
    <text evidence="1">The sequence shown here is derived from an EMBL/GenBank/DDBJ whole genome shotgun (WGS) entry which is preliminary data.</text>
</comment>
<dbReference type="EMBL" id="MU274900">
    <property type="protein sequence ID" value="KAI0094496.1"/>
    <property type="molecule type" value="Genomic_DNA"/>
</dbReference>
<keyword evidence="2" id="KW-1185">Reference proteome</keyword>
<proteinExistence type="predicted"/>
<organism evidence="1 2">
    <name type="scientific">Irpex rosettiformis</name>
    <dbReference type="NCBI Taxonomy" id="378272"/>
    <lineage>
        <taxon>Eukaryota</taxon>
        <taxon>Fungi</taxon>
        <taxon>Dikarya</taxon>
        <taxon>Basidiomycota</taxon>
        <taxon>Agaricomycotina</taxon>
        <taxon>Agaricomycetes</taxon>
        <taxon>Polyporales</taxon>
        <taxon>Irpicaceae</taxon>
        <taxon>Irpex</taxon>
    </lineage>
</organism>
<accession>A0ACB8UJY4</accession>
<reference evidence="1" key="1">
    <citation type="journal article" date="2021" name="Environ. Microbiol.">
        <title>Gene family expansions and transcriptome signatures uncover fungal adaptations to wood decay.</title>
        <authorList>
            <person name="Hage H."/>
            <person name="Miyauchi S."/>
            <person name="Viragh M."/>
            <person name="Drula E."/>
            <person name="Min B."/>
            <person name="Chaduli D."/>
            <person name="Navarro D."/>
            <person name="Favel A."/>
            <person name="Norest M."/>
            <person name="Lesage-Meessen L."/>
            <person name="Balint B."/>
            <person name="Merenyi Z."/>
            <person name="de Eugenio L."/>
            <person name="Morin E."/>
            <person name="Martinez A.T."/>
            <person name="Baldrian P."/>
            <person name="Stursova M."/>
            <person name="Martinez M.J."/>
            <person name="Novotny C."/>
            <person name="Magnuson J.K."/>
            <person name="Spatafora J.W."/>
            <person name="Maurice S."/>
            <person name="Pangilinan J."/>
            <person name="Andreopoulos W."/>
            <person name="LaButti K."/>
            <person name="Hundley H."/>
            <person name="Na H."/>
            <person name="Kuo A."/>
            <person name="Barry K."/>
            <person name="Lipzen A."/>
            <person name="Henrissat B."/>
            <person name="Riley R."/>
            <person name="Ahrendt S."/>
            <person name="Nagy L.G."/>
            <person name="Grigoriev I.V."/>
            <person name="Martin F."/>
            <person name="Rosso M.N."/>
        </authorList>
    </citation>
    <scope>NUCLEOTIDE SEQUENCE</scope>
    <source>
        <strain evidence="1">CBS 384.51</strain>
    </source>
</reference>
<name>A0ACB8UJY4_9APHY</name>
<dbReference type="Proteomes" id="UP001055072">
    <property type="component" value="Unassembled WGS sequence"/>
</dbReference>
<evidence type="ECO:0000313" key="1">
    <source>
        <dbReference type="EMBL" id="KAI0094496.1"/>
    </source>
</evidence>
<gene>
    <name evidence="1" type="ORF">BDY19DRAFT_988332</name>
</gene>
<evidence type="ECO:0000313" key="2">
    <source>
        <dbReference type="Proteomes" id="UP001055072"/>
    </source>
</evidence>
<protein>
    <submittedName>
        <fullName evidence="1">Uncharacterized protein</fullName>
    </submittedName>
</protein>